<dbReference type="OMA" id="PMTKFKL"/>
<dbReference type="GO" id="GO:0005634">
    <property type="term" value="C:nucleus"/>
    <property type="evidence" value="ECO:0007669"/>
    <property type="project" value="UniProtKB-SubCell"/>
</dbReference>
<feature type="domain" description="RSE1/DDB1/CPSF1 second beta-propeller" evidence="5">
    <location>
        <begin position="447"/>
        <end position="841"/>
    </location>
</feature>
<evidence type="ECO:0000259" key="5">
    <source>
        <dbReference type="Pfam" id="PF23726"/>
    </source>
</evidence>
<feature type="domain" description="RSE1/DDB1/CPSF1 C-terminal" evidence="3">
    <location>
        <begin position="909"/>
        <end position="1243"/>
    </location>
</feature>
<dbReference type="Proteomes" id="UP000030755">
    <property type="component" value="Unassembled WGS sequence"/>
</dbReference>
<dbReference type="AlphaFoldDB" id="A0A075AZ27"/>
<accession>A0A075AZ27</accession>
<dbReference type="Gene3D" id="2.130.10.10">
    <property type="entry name" value="YVTN repeat-like/Quinoprotein amine dehydrogenase"/>
    <property type="match status" value="2"/>
</dbReference>
<gene>
    <name evidence="6" type="ORF">O9G_002526</name>
</gene>
<evidence type="ECO:0000313" key="7">
    <source>
        <dbReference type="Proteomes" id="UP000030755"/>
    </source>
</evidence>
<evidence type="ECO:0000313" key="6">
    <source>
        <dbReference type="EMBL" id="EPZ33814.1"/>
    </source>
</evidence>
<dbReference type="EMBL" id="KE561038">
    <property type="protein sequence ID" value="EPZ33814.1"/>
    <property type="molecule type" value="Genomic_DNA"/>
</dbReference>
<evidence type="ECO:0000256" key="1">
    <source>
        <dbReference type="ARBA" id="ARBA00004123"/>
    </source>
</evidence>
<dbReference type="Pfam" id="PF10433">
    <property type="entry name" value="Beta-prop_RSE1_1st"/>
    <property type="match status" value="1"/>
</dbReference>
<feature type="domain" description="RSE1/DDB1/CPSF1 first beta-propeller" evidence="4">
    <location>
        <begin position="4"/>
        <end position="366"/>
    </location>
</feature>
<organism evidence="6 7">
    <name type="scientific">Rozella allomycis (strain CSF55)</name>
    <dbReference type="NCBI Taxonomy" id="988480"/>
    <lineage>
        <taxon>Eukaryota</taxon>
        <taxon>Fungi</taxon>
        <taxon>Fungi incertae sedis</taxon>
        <taxon>Cryptomycota</taxon>
        <taxon>Cryptomycota incertae sedis</taxon>
        <taxon>Rozella</taxon>
    </lineage>
</organism>
<dbReference type="InterPro" id="IPR058543">
    <property type="entry name" value="Beta-prop_RSE1/DDB1/CPSF1_2nd"/>
</dbReference>
<dbReference type="Pfam" id="PF23726">
    <property type="entry name" value="Beta-prop_RSE1_2nd"/>
    <property type="match status" value="1"/>
</dbReference>
<name>A0A075AZ27_ROZAC</name>
<sequence length="1278" mass="144789">MTNHFVAPKTPALVVAKSNILCIYLVKKDTLKLLYQRELFGFICGIQKAALDREKNKEYILLAFSEAKVAWMAFDNEKLELETMSIHFFERDEFKNEFTKKFVRPKLLVDPSNRCAALRVYDEYLAVIPFANSDTTEYESKTLYQPSFMIRFKDLNKAMTFVTDIVFLHGYYEPTLAIVYQSAPTFSGQLNFRKDTKMIEIFSLDIKQKIYTSIHKSANLPHDLNSLTALPKPTGGVLGISPCAIFYVGQTSPMYSVPLNPLAKEGSNFPFSDYSQEGQKTLANSSTFVYLENDYGLLILRSGDLYLTQFVRDGRSVSRIQLEKTGASITASCGCLIDNSRFFLGSNLCDSLVIKFSKSSIFKKNEVREEDDLFIHDTEVGVSTFSFSVENTLMNLATIRDMAIGISSNKVGSKEKVEKELVVCSGYGRNSSLGIVHTNLRYNVAMSTELNITNCSNIWSLKFSFQEYDQFIIISTTNSTLVLKSNNDEIQQLESCGFYTSGPSIYCGSIESTDYIFQVYQNGINILNVGAELVNEIKFTDDDIVGCSWCFPYLALKLRNGNFKLMKFENNNFEISEIKELEEDQFVCVQVINDKYGHFNKTILNEVDDIQMVPNVDEMAEEDMELDMDIYGETVRKTTNEEPLIEHQEIDKPSAVVEWYLILYRPNGLLQIVRIPTMETIFASKFFNSATDCLVNEVDSYQTQGPLHTIFNEIKFLDNEHTPLLLACNETKDYVVYKLNTYINSIVFVKHKDSFSLISENRSEKSEIDQIIPFENIDNYSGFFIKGNSPAFVLIGKLGYPRIHKSTLDGNIVAFTPFHGTFAQRGFIYINGKGNLNICEFFPFNNLDYDLPIRKIPLKRTPMKIAYHLASNTYTVATCVFEPFSYDRENDVLENAVDKPSEFPPFVSKYQLELISPTTWETIDILELDQNERVMTVKEVKLKSKQHISGFKTFIVVGTAYVRGEDVVVRGRVIMLDVIDVVPDPNNPQRKNKFKVLYSKNGTGPIERGPVNAAVAVNGYLVTGVGNKILVESFESNEDLDGLSFNDYPLFCHDLAGMRNFFVVCDSYKSLWFMAFQEEPAKIAILGKDYRDMQVATAEFMVDESTSYVTTSDVDGNVVFFSYSPNNLNSFAGQRLLRRGEIFIGSSIYKLIRLAKENSPSCDSTKTKPLLNCYGSIDGGIGCFVPIPEQQYRRLLLLGTTMCHQVLHECGLNPKGFRQVANRELGSSLVKPIPDSVLLQKFINLSKSEQLELARKIGSSIKLINDDLHDIQEATSLF</sequence>
<evidence type="ECO:0000256" key="2">
    <source>
        <dbReference type="ARBA" id="ARBA00023242"/>
    </source>
</evidence>
<dbReference type="PANTHER" id="PTHR10644">
    <property type="entry name" value="DNA REPAIR/RNA PROCESSING CPSF FAMILY"/>
    <property type="match status" value="1"/>
</dbReference>
<dbReference type="Pfam" id="PF03178">
    <property type="entry name" value="CPSF_A"/>
    <property type="match status" value="1"/>
</dbReference>
<dbReference type="OrthoDB" id="6109at2759"/>
<dbReference type="InterPro" id="IPR018846">
    <property type="entry name" value="Beta-prop_RSE1/DDB1/CPSF1_1st"/>
</dbReference>
<keyword evidence="7" id="KW-1185">Reference proteome</keyword>
<reference evidence="6 7" key="1">
    <citation type="journal article" date="2013" name="Curr. Biol.">
        <title>Shared signatures of parasitism and phylogenomics unite Cryptomycota and microsporidia.</title>
        <authorList>
            <person name="James T.Y."/>
            <person name="Pelin A."/>
            <person name="Bonen L."/>
            <person name="Ahrendt S."/>
            <person name="Sain D."/>
            <person name="Corradi N."/>
            <person name="Stajich J.E."/>
        </authorList>
    </citation>
    <scope>NUCLEOTIDE SEQUENCE [LARGE SCALE GENOMIC DNA]</scope>
    <source>
        <strain evidence="6 7">CSF55</strain>
    </source>
</reference>
<dbReference type="InterPro" id="IPR050358">
    <property type="entry name" value="RSE1/DDB1/CFT1"/>
</dbReference>
<keyword evidence="2" id="KW-0539">Nucleus</keyword>
<proteinExistence type="predicted"/>
<dbReference type="HOGENOM" id="CLU_002414_0_0_1"/>
<dbReference type="InterPro" id="IPR015943">
    <property type="entry name" value="WD40/YVTN_repeat-like_dom_sf"/>
</dbReference>
<evidence type="ECO:0000259" key="4">
    <source>
        <dbReference type="Pfam" id="PF10433"/>
    </source>
</evidence>
<dbReference type="GO" id="GO:0003676">
    <property type="term" value="F:nucleic acid binding"/>
    <property type="evidence" value="ECO:0007669"/>
    <property type="project" value="InterPro"/>
</dbReference>
<protein>
    <submittedName>
        <fullName evidence="6">Cleavage/polyadenylation specificity factor, A subunit domain-containing protein</fullName>
    </submittedName>
</protein>
<dbReference type="InterPro" id="IPR004871">
    <property type="entry name" value="RSE1/DDB1/CPSF1_C"/>
</dbReference>
<dbReference type="STRING" id="988480.A0A075AZ27"/>
<evidence type="ECO:0000259" key="3">
    <source>
        <dbReference type="Pfam" id="PF03178"/>
    </source>
</evidence>
<comment type="subcellular location">
    <subcellularLocation>
        <location evidence="1">Nucleus</location>
    </subcellularLocation>
</comment>